<feature type="coiled-coil region" evidence="1">
    <location>
        <begin position="57"/>
        <end position="110"/>
    </location>
</feature>
<evidence type="ECO:0000256" key="2">
    <source>
        <dbReference type="SAM" id="MobiDB-lite"/>
    </source>
</evidence>
<evidence type="ECO:0008006" key="5">
    <source>
        <dbReference type="Google" id="ProtNLM"/>
    </source>
</evidence>
<gene>
    <name evidence="3" type="ORF">HAX54_039068</name>
</gene>
<accession>A0ABS8VLE3</accession>
<feature type="region of interest" description="Disordered" evidence="2">
    <location>
        <begin position="1"/>
        <end position="27"/>
    </location>
</feature>
<reference evidence="3 4" key="1">
    <citation type="journal article" date="2021" name="BMC Genomics">
        <title>Datura genome reveals duplications of psychoactive alkaloid biosynthetic genes and high mutation rate following tissue culture.</title>
        <authorList>
            <person name="Rajewski A."/>
            <person name="Carter-House D."/>
            <person name="Stajich J."/>
            <person name="Litt A."/>
        </authorList>
    </citation>
    <scope>NUCLEOTIDE SEQUENCE [LARGE SCALE GENOMIC DNA]</scope>
    <source>
        <strain evidence="3">AR-01</strain>
    </source>
</reference>
<evidence type="ECO:0000256" key="1">
    <source>
        <dbReference type="SAM" id="Coils"/>
    </source>
</evidence>
<protein>
    <recommendedName>
        <fullName evidence="5">Biogenesis of lysosome-related organelles complex 1 subunit 1</fullName>
    </recommendedName>
</protein>
<keyword evidence="4" id="KW-1185">Reference proteome</keyword>
<keyword evidence="1" id="KW-0175">Coiled coil</keyword>
<evidence type="ECO:0000313" key="4">
    <source>
        <dbReference type="Proteomes" id="UP000823775"/>
    </source>
</evidence>
<evidence type="ECO:0000313" key="3">
    <source>
        <dbReference type="EMBL" id="MCE0481366.1"/>
    </source>
</evidence>
<comment type="caution">
    <text evidence="3">The sequence shown here is derived from an EMBL/GenBank/DDBJ whole genome shotgun (WGS) entry which is preliminary data.</text>
</comment>
<organism evidence="3 4">
    <name type="scientific">Datura stramonium</name>
    <name type="common">Jimsonweed</name>
    <name type="synonym">Common thornapple</name>
    <dbReference type="NCBI Taxonomy" id="4076"/>
    <lineage>
        <taxon>Eukaryota</taxon>
        <taxon>Viridiplantae</taxon>
        <taxon>Streptophyta</taxon>
        <taxon>Embryophyta</taxon>
        <taxon>Tracheophyta</taxon>
        <taxon>Spermatophyta</taxon>
        <taxon>Magnoliopsida</taxon>
        <taxon>eudicotyledons</taxon>
        <taxon>Gunneridae</taxon>
        <taxon>Pentapetalae</taxon>
        <taxon>asterids</taxon>
        <taxon>lamiids</taxon>
        <taxon>Solanales</taxon>
        <taxon>Solanaceae</taxon>
        <taxon>Solanoideae</taxon>
        <taxon>Datureae</taxon>
        <taxon>Datura</taxon>
    </lineage>
</organism>
<proteinExistence type="predicted"/>
<name>A0ABS8VLE3_DATST</name>
<dbReference type="EMBL" id="JACEIK010005382">
    <property type="protein sequence ID" value="MCE0481366.1"/>
    <property type="molecule type" value="Genomic_DNA"/>
</dbReference>
<sequence length="147" mass="16140">MPPSQTILEAPPAEPTPEGASFSTSSSCRALVGPSRTAFTSRALGGTLLLTSENLAHVAARLAMDSLETRVTQLERTSGHFEVVQLWEKLNELRVAVKNYKREIWLAKLESLMDQRTRPHIDKEISSLVAAIPTHSSGFQYHTAPSD</sequence>
<dbReference type="Proteomes" id="UP000823775">
    <property type="component" value="Unassembled WGS sequence"/>
</dbReference>